<gene>
    <name evidence="1" type="ORF">POM88_047124</name>
</gene>
<sequence length="102" mass="11243">MPARIGDCSVDSCLTTNESPVPPIVLSPQAAILKKKPRPMLSNADLSLLDSSLLNTICLWPSAQNRCLSFYIIVYYVFNCNCKISGFDTLGKFPVQMTQQLS</sequence>
<dbReference type="EMBL" id="JAUIZM010000010">
    <property type="protein sequence ID" value="KAK1362650.1"/>
    <property type="molecule type" value="Genomic_DNA"/>
</dbReference>
<protein>
    <submittedName>
        <fullName evidence="1">Uncharacterized protein</fullName>
    </submittedName>
</protein>
<accession>A0AAD8HAT0</accession>
<proteinExistence type="predicted"/>
<organism evidence="1 2">
    <name type="scientific">Heracleum sosnowskyi</name>
    <dbReference type="NCBI Taxonomy" id="360622"/>
    <lineage>
        <taxon>Eukaryota</taxon>
        <taxon>Viridiplantae</taxon>
        <taxon>Streptophyta</taxon>
        <taxon>Embryophyta</taxon>
        <taxon>Tracheophyta</taxon>
        <taxon>Spermatophyta</taxon>
        <taxon>Magnoliopsida</taxon>
        <taxon>eudicotyledons</taxon>
        <taxon>Gunneridae</taxon>
        <taxon>Pentapetalae</taxon>
        <taxon>asterids</taxon>
        <taxon>campanulids</taxon>
        <taxon>Apiales</taxon>
        <taxon>Apiaceae</taxon>
        <taxon>Apioideae</taxon>
        <taxon>apioid superclade</taxon>
        <taxon>Tordylieae</taxon>
        <taxon>Tordyliinae</taxon>
        <taxon>Heracleum</taxon>
    </lineage>
</organism>
<keyword evidence="2" id="KW-1185">Reference proteome</keyword>
<evidence type="ECO:0000313" key="2">
    <source>
        <dbReference type="Proteomes" id="UP001237642"/>
    </source>
</evidence>
<reference evidence="1" key="1">
    <citation type="submission" date="2023-02" db="EMBL/GenBank/DDBJ databases">
        <title>Genome of toxic invasive species Heracleum sosnowskyi carries increased number of genes despite the absence of recent whole-genome duplications.</title>
        <authorList>
            <person name="Schelkunov M."/>
            <person name="Shtratnikova V."/>
            <person name="Makarenko M."/>
            <person name="Klepikova A."/>
            <person name="Omelchenko D."/>
            <person name="Novikova G."/>
            <person name="Obukhova E."/>
            <person name="Bogdanov V."/>
            <person name="Penin A."/>
            <person name="Logacheva M."/>
        </authorList>
    </citation>
    <scope>NUCLEOTIDE SEQUENCE</scope>
    <source>
        <strain evidence="1">Hsosn_3</strain>
        <tissue evidence="1">Leaf</tissue>
    </source>
</reference>
<dbReference type="Proteomes" id="UP001237642">
    <property type="component" value="Unassembled WGS sequence"/>
</dbReference>
<reference evidence="1" key="2">
    <citation type="submission" date="2023-05" db="EMBL/GenBank/DDBJ databases">
        <authorList>
            <person name="Schelkunov M.I."/>
        </authorList>
    </citation>
    <scope>NUCLEOTIDE SEQUENCE</scope>
    <source>
        <strain evidence="1">Hsosn_3</strain>
        <tissue evidence="1">Leaf</tissue>
    </source>
</reference>
<comment type="caution">
    <text evidence="1">The sequence shown here is derived from an EMBL/GenBank/DDBJ whole genome shotgun (WGS) entry which is preliminary data.</text>
</comment>
<name>A0AAD8HAT0_9APIA</name>
<evidence type="ECO:0000313" key="1">
    <source>
        <dbReference type="EMBL" id="KAK1362650.1"/>
    </source>
</evidence>
<dbReference type="AlphaFoldDB" id="A0AAD8HAT0"/>